<sequence>MRFRSSNRVLAARCVHVFHAKQIASSKNTEILCLHHPLAIDANA</sequence>
<name>A0A0A9EWG5_ARUDO</name>
<organism evidence="1">
    <name type="scientific">Arundo donax</name>
    <name type="common">Giant reed</name>
    <name type="synonym">Donax arundinaceus</name>
    <dbReference type="NCBI Taxonomy" id="35708"/>
    <lineage>
        <taxon>Eukaryota</taxon>
        <taxon>Viridiplantae</taxon>
        <taxon>Streptophyta</taxon>
        <taxon>Embryophyta</taxon>
        <taxon>Tracheophyta</taxon>
        <taxon>Spermatophyta</taxon>
        <taxon>Magnoliopsida</taxon>
        <taxon>Liliopsida</taxon>
        <taxon>Poales</taxon>
        <taxon>Poaceae</taxon>
        <taxon>PACMAD clade</taxon>
        <taxon>Arundinoideae</taxon>
        <taxon>Arundineae</taxon>
        <taxon>Arundo</taxon>
    </lineage>
</organism>
<evidence type="ECO:0000313" key="1">
    <source>
        <dbReference type="EMBL" id="JAE04437.1"/>
    </source>
</evidence>
<reference evidence="1" key="2">
    <citation type="journal article" date="2015" name="Data Brief">
        <title>Shoot transcriptome of the giant reed, Arundo donax.</title>
        <authorList>
            <person name="Barrero R.A."/>
            <person name="Guerrero F.D."/>
            <person name="Moolhuijzen P."/>
            <person name="Goolsby J.A."/>
            <person name="Tidwell J."/>
            <person name="Bellgard S.E."/>
            <person name="Bellgard M.I."/>
        </authorList>
    </citation>
    <scope>NUCLEOTIDE SEQUENCE</scope>
    <source>
        <tissue evidence="1">Shoot tissue taken approximately 20 cm above the soil surface</tissue>
    </source>
</reference>
<dbReference type="EMBL" id="GBRH01193459">
    <property type="protein sequence ID" value="JAE04437.1"/>
    <property type="molecule type" value="Transcribed_RNA"/>
</dbReference>
<accession>A0A0A9EWG5</accession>
<dbReference type="AlphaFoldDB" id="A0A0A9EWG5"/>
<reference evidence="1" key="1">
    <citation type="submission" date="2014-09" db="EMBL/GenBank/DDBJ databases">
        <authorList>
            <person name="Magalhaes I.L.F."/>
            <person name="Oliveira U."/>
            <person name="Santos F.R."/>
            <person name="Vidigal T.H.D.A."/>
            <person name="Brescovit A.D."/>
            <person name="Santos A.J."/>
        </authorList>
    </citation>
    <scope>NUCLEOTIDE SEQUENCE</scope>
    <source>
        <tissue evidence="1">Shoot tissue taken approximately 20 cm above the soil surface</tissue>
    </source>
</reference>
<protein>
    <submittedName>
        <fullName evidence="1">Uncharacterized protein</fullName>
    </submittedName>
</protein>
<proteinExistence type="predicted"/>